<feature type="compositionally biased region" description="Basic and acidic residues" evidence="1">
    <location>
        <begin position="26"/>
        <end position="55"/>
    </location>
</feature>
<proteinExistence type="predicted"/>
<keyword evidence="3" id="KW-1185">Reference proteome</keyword>
<feature type="region of interest" description="Disordered" evidence="1">
    <location>
        <begin position="1"/>
        <end position="60"/>
    </location>
</feature>
<evidence type="ECO:0000256" key="1">
    <source>
        <dbReference type="SAM" id="MobiDB-lite"/>
    </source>
</evidence>
<comment type="caution">
    <text evidence="2">The sequence shown here is derived from an EMBL/GenBank/DDBJ whole genome shotgun (WGS) entry which is preliminary data.</text>
</comment>
<dbReference type="EMBL" id="JBFOLK010000009">
    <property type="protein sequence ID" value="KAL2487165.1"/>
    <property type="molecule type" value="Genomic_DNA"/>
</dbReference>
<organism evidence="2 3">
    <name type="scientific">Abeliophyllum distichum</name>
    <dbReference type="NCBI Taxonomy" id="126358"/>
    <lineage>
        <taxon>Eukaryota</taxon>
        <taxon>Viridiplantae</taxon>
        <taxon>Streptophyta</taxon>
        <taxon>Embryophyta</taxon>
        <taxon>Tracheophyta</taxon>
        <taxon>Spermatophyta</taxon>
        <taxon>Magnoliopsida</taxon>
        <taxon>eudicotyledons</taxon>
        <taxon>Gunneridae</taxon>
        <taxon>Pentapetalae</taxon>
        <taxon>asterids</taxon>
        <taxon>lamiids</taxon>
        <taxon>Lamiales</taxon>
        <taxon>Oleaceae</taxon>
        <taxon>Forsythieae</taxon>
        <taxon>Abeliophyllum</taxon>
    </lineage>
</organism>
<dbReference type="Proteomes" id="UP001604336">
    <property type="component" value="Unassembled WGS sequence"/>
</dbReference>
<gene>
    <name evidence="2" type="ORF">Adt_31921</name>
</gene>
<evidence type="ECO:0000313" key="3">
    <source>
        <dbReference type="Proteomes" id="UP001604336"/>
    </source>
</evidence>
<reference evidence="3" key="1">
    <citation type="submission" date="2024-07" db="EMBL/GenBank/DDBJ databases">
        <title>Two chromosome-level genome assemblies of Korean endemic species Abeliophyllum distichum and Forsythia ovata (Oleaceae).</title>
        <authorList>
            <person name="Jang H."/>
        </authorList>
    </citation>
    <scope>NUCLEOTIDE SEQUENCE [LARGE SCALE GENOMIC DNA]</scope>
</reference>
<protein>
    <submittedName>
        <fullName evidence="2">ENTH domain-containing protein</fullName>
    </submittedName>
</protein>
<evidence type="ECO:0000313" key="2">
    <source>
        <dbReference type="EMBL" id="KAL2487165.1"/>
    </source>
</evidence>
<accession>A0ABD1RFH2</accession>
<sequence length="125" mass="14253">MENTYLPSSYSSSYSSREGYGDIYDEDHYGSKDDDRNGYGREREWGQRDDDRYGRYGDSYGRDGTNTKSVLAGVAIGMMTTEEKVEALIIINMDQQVEVLIKIETVLMKTMTNILQGSPIFHILK</sequence>
<dbReference type="AlphaFoldDB" id="A0ABD1RFH2"/>
<name>A0ABD1RFH2_9LAMI</name>